<sequence length="76" mass="8391">MKTTEETISDLQCRALAYEVIFQSIFSELPHVFIERAAEKIEGNFKAFETGTHSDAGKAKLDAAKAVVSRIMGTKI</sequence>
<protein>
    <submittedName>
        <fullName evidence="1">Uncharacterized protein</fullName>
    </submittedName>
</protein>
<dbReference type="Proteomes" id="UP000187148">
    <property type="component" value="Chromosome"/>
</dbReference>
<dbReference type="AlphaFoldDB" id="A0A807LMG0"/>
<dbReference type="EMBL" id="CP019445">
    <property type="protein sequence ID" value="APZ06422.1"/>
    <property type="molecule type" value="Genomic_DNA"/>
</dbReference>
<proteinExistence type="predicted"/>
<keyword evidence="2" id="KW-1185">Reference proteome</keyword>
<name>A0A807LMG0_9ENTR</name>
<evidence type="ECO:0000313" key="1">
    <source>
        <dbReference type="EMBL" id="APZ06422.1"/>
    </source>
</evidence>
<dbReference type="KEGG" id="kco:BWI95_15860"/>
<organism evidence="1 2">
    <name type="scientific">Kosakonia cowanii JCM 10956 = DSM 18146</name>
    <dbReference type="NCBI Taxonomy" id="1300165"/>
    <lineage>
        <taxon>Bacteria</taxon>
        <taxon>Pseudomonadati</taxon>
        <taxon>Pseudomonadota</taxon>
        <taxon>Gammaproteobacteria</taxon>
        <taxon>Enterobacterales</taxon>
        <taxon>Enterobacteriaceae</taxon>
        <taxon>Kosakonia</taxon>
    </lineage>
</organism>
<accession>A0A807LMG0</accession>
<evidence type="ECO:0000313" key="2">
    <source>
        <dbReference type="Proteomes" id="UP000187148"/>
    </source>
</evidence>
<reference evidence="1 2" key="1">
    <citation type="submission" date="2017-01" db="EMBL/GenBank/DDBJ databases">
        <authorList>
            <person name="Cao J.-M."/>
        </authorList>
    </citation>
    <scope>NUCLEOTIDE SEQUENCE [LARGE SCALE GENOMIC DNA]</scope>
    <source>
        <strain evidence="1 2">888-76</strain>
    </source>
</reference>
<gene>
    <name evidence="1" type="ORF">BWI95_15860</name>
</gene>